<reference evidence="5" key="1">
    <citation type="journal article" date="2019" name="Nat. Commun.">
        <title>Expansion of phycobilisome linker gene families in mesophilic red algae.</title>
        <authorList>
            <person name="Lee J."/>
            <person name="Kim D."/>
            <person name="Bhattacharya D."/>
            <person name="Yoon H.S."/>
        </authorList>
    </citation>
    <scope>NUCLEOTIDE SEQUENCE [LARGE SCALE GENOMIC DNA]</scope>
    <source>
        <strain evidence="5">CCMP 1328</strain>
    </source>
</reference>
<keyword evidence="5" id="KW-1185">Reference proteome</keyword>
<name>A0A5J4YHG5_PORPP</name>
<evidence type="ECO:0000256" key="1">
    <source>
        <dbReference type="ARBA" id="ARBA00004474"/>
    </source>
</evidence>
<evidence type="ECO:0000313" key="5">
    <source>
        <dbReference type="Proteomes" id="UP000324585"/>
    </source>
</evidence>
<gene>
    <name evidence="4" type="ORF">FVE85_1328</name>
</gene>
<protein>
    <recommendedName>
        <fullName evidence="3">Plastid lipid-associated protein/fibrillin conserved domain-containing protein</fullName>
    </recommendedName>
</protein>
<keyword evidence="2" id="KW-0934">Plastid</keyword>
<organism evidence="4 5">
    <name type="scientific">Porphyridium purpureum</name>
    <name type="common">Red alga</name>
    <name type="synonym">Porphyridium cruentum</name>
    <dbReference type="NCBI Taxonomy" id="35688"/>
    <lineage>
        <taxon>Eukaryota</taxon>
        <taxon>Rhodophyta</taxon>
        <taxon>Bangiophyceae</taxon>
        <taxon>Porphyridiales</taxon>
        <taxon>Porphyridiaceae</taxon>
        <taxon>Porphyridium</taxon>
    </lineage>
</organism>
<dbReference type="EMBL" id="VRMN01000018">
    <property type="protein sequence ID" value="KAA8490881.1"/>
    <property type="molecule type" value="Genomic_DNA"/>
</dbReference>
<accession>A0A5J4YHG5</accession>
<evidence type="ECO:0000256" key="2">
    <source>
        <dbReference type="ARBA" id="ARBA00022640"/>
    </source>
</evidence>
<feature type="domain" description="Plastid lipid-associated protein/fibrillin conserved" evidence="3">
    <location>
        <begin position="80"/>
        <end position="146"/>
    </location>
</feature>
<comment type="caution">
    <text evidence="4">The sequence shown here is derived from an EMBL/GenBank/DDBJ whole genome shotgun (WGS) entry which is preliminary data.</text>
</comment>
<evidence type="ECO:0000259" key="3">
    <source>
        <dbReference type="Pfam" id="PF04755"/>
    </source>
</evidence>
<dbReference type="Proteomes" id="UP000324585">
    <property type="component" value="Unassembled WGS sequence"/>
</dbReference>
<comment type="subcellular location">
    <subcellularLocation>
        <location evidence="1">Plastid</location>
    </subcellularLocation>
</comment>
<dbReference type="AlphaFoldDB" id="A0A5J4YHG5"/>
<proteinExistence type="predicted"/>
<evidence type="ECO:0000313" key="4">
    <source>
        <dbReference type="EMBL" id="KAA8490881.1"/>
    </source>
</evidence>
<sequence>MFVPPAACDAALCGLAKARARGPRLASVACPAPCARVTRKVDMRAIGLDELYAQASVEVQKGASGNRESLREYVAALRAAKKSLIALVDPQNEQRASSERHRDEDAIASVVDKLAAVSPTRLHHTAHPDLLDGRWRMFYPTVSEDRGSQSSLDIVSYLCTSASTSGGARSAEVGIEFQFDVESKALTMTLDAPVAAPVPKYRLRKQNRDYFRVHVEESSATCGSFVVVYLDQDLCVLRVCTTPQSDISAIVVLHKR</sequence>
<dbReference type="GO" id="GO:0009536">
    <property type="term" value="C:plastid"/>
    <property type="evidence" value="ECO:0007669"/>
    <property type="project" value="UniProtKB-SubCell"/>
</dbReference>
<dbReference type="Pfam" id="PF04755">
    <property type="entry name" value="PAP_fibrillin"/>
    <property type="match status" value="1"/>
</dbReference>
<dbReference type="InterPro" id="IPR006843">
    <property type="entry name" value="PAP/fibrillin_dom"/>
</dbReference>